<evidence type="ECO:0000256" key="1">
    <source>
        <dbReference type="PROSITE-ProRule" id="PRU00042"/>
    </source>
</evidence>
<dbReference type="InterPro" id="IPR013087">
    <property type="entry name" value="Znf_C2H2_type"/>
</dbReference>
<dbReference type="Pfam" id="PF17759">
    <property type="entry name" value="tRNA_synthFbeta"/>
    <property type="match status" value="1"/>
</dbReference>
<dbReference type="InterPro" id="IPR005121">
    <property type="entry name" value="Fdx_antiC-bd"/>
</dbReference>
<feature type="domain" description="FDX-ACB" evidence="3">
    <location>
        <begin position="472"/>
        <end position="567"/>
    </location>
</feature>
<dbReference type="InterPro" id="IPR005146">
    <property type="entry name" value="B3/B4_tRNA-bd"/>
</dbReference>
<reference evidence="4 5" key="1">
    <citation type="submission" date="2021-06" db="EMBL/GenBank/DDBJ databases">
        <authorList>
            <person name="Kallberg Y."/>
            <person name="Tangrot J."/>
            <person name="Rosling A."/>
        </authorList>
    </citation>
    <scope>NUCLEOTIDE SEQUENCE [LARGE SCALE GENOMIC DNA]</scope>
    <source>
        <strain evidence="4 5">120-4 pot B 10/14</strain>
    </source>
</reference>
<gene>
    <name evidence="4" type="ORF">GMARGA_LOCUS30</name>
</gene>
<evidence type="ECO:0000313" key="5">
    <source>
        <dbReference type="Proteomes" id="UP000789901"/>
    </source>
</evidence>
<evidence type="ECO:0000259" key="3">
    <source>
        <dbReference type="PROSITE" id="PS51447"/>
    </source>
</evidence>
<feature type="domain" description="C2H2-type" evidence="2">
    <location>
        <begin position="586"/>
        <end position="617"/>
    </location>
</feature>
<protein>
    <submittedName>
        <fullName evidence="4">21720_t:CDS:1</fullName>
    </submittedName>
</protein>
<dbReference type="InterPro" id="IPR041616">
    <property type="entry name" value="PheRS_beta_core"/>
</dbReference>
<dbReference type="SUPFAM" id="SSF55681">
    <property type="entry name" value="Class II aaRS and biotin synthetases"/>
    <property type="match status" value="1"/>
</dbReference>
<dbReference type="Pfam" id="PF03483">
    <property type="entry name" value="B3_4"/>
    <property type="match status" value="1"/>
</dbReference>
<keyword evidence="1" id="KW-0862">Zinc</keyword>
<dbReference type="SUPFAM" id="SSF56037">
    <property type="entry name" value="PheT/TilS domain"/>
    <property type="match status" value="1"/>
</dbReference>
<proteinExistence type="predicted"/>
<dbReference type="EMBL" id="CAJVQB010000001">
    <property type="protein sequence ID" value="CAG8455455.1"/>
    <property type="molecule type" value="Genomic_DNA"/>
</dbReference>
<dbReference type="PROSITE" id="PS51447">
    <property type="entry name" value="FDX_ACB"/>
    <property type="match status" value="1"/>
</dbReference>
<dbReference type="PANTHER" id="PTHR10947">
    <property type="entry name" value="PHENYLALANYL-TRNA SYNTHETASE BETA CHAIN AND LEUCINE-RICH REPEAT-CONTAINING PROTEIN 47"/>
    <property type="match status" value="1"/>
</dbReference>
<dbReference type="SUPFAM" id="SSF54991">
    <property type="entry name" value="Anticodon-binding domain of PheRS"/>
    <property type="match status" value="1"/>
</dbReference>
<dbReference type="PANTHER" id="PTHR10947:SF0">
    <property type="entry name" value="PHENYLALANINE--TRNA LIGASE BETA SUBUNIT"/>
    <property type="match status" value="1"/>
</dbReference>
<dbReference type="InterPro" id="IPR045864">
    <property type="entry name" value="aa-tRNA-synth_II/BPL/LPL"/>
</dbReference>
<dbReference type="InterPro" id="IPR036690">
    <property type="entry name" value="Fdx_antiC-bd_sf"/>
</dbReference>
<dbReference type="Gene3D" id="3.30.70.380">
    <property type="entry name" value="Ferrodoxin-fold anticodon-binding domain"/>
    <property type="match status" value="1"/>
</dbReference>
<dbReference type="Pfam" id="PF03147">
    <property type="entry name" value="FDX-ACB"/>
    <property type="match status" value="1"/>
</dbReference>
<dbReference type="Proteomes" id="UP000789901">
    <property type="component" value="Unassembled WGS sequence"/>
</dbReference>
<dbReference type="SMART" id="SM00896">
    <property type="entry name" value="FDX-ACB"/>
    <property type="match status" value="1"/>
</dbReference>
<dbReference type="Gene3D" id="3.30.930.10">
    <property type="entry name" value="Bira Bifunctional Protein, Domain 2"/>
    <property type="match status" value="1"/>
</dbReference>
<organism evidence="4 5">
    <name type="scientific">Gigaspora margarita</name>
    <dbReference type="NCBI Taxonomy" id="4874"/>
    <lineage>
        <taxon>Eukaryota</taxon>
        <taxon>Fungi</taxon>
        <taxon>Fungi incertae sedis</taxon>
        <taxon>Mucoromycota</taxon>
        <taxon>Glomeromycotina</taxon>
        <taxon>Glomeromycetes</taxon>
        <taxon>Diversisporales</taxon>
        <taxon>Gigasporaceae</taxon>
        <taxon>Gigaspora</taxon>
    </lineage>
</organism>
<accession>A0ABM8VV96</accession>
<keyword evidence="5" id="KW-1185">Reference proteome</keyword>
<comment type="caution">
    <text evidence="4">The sequence shown here is derived from an EMBL/GenBank/DDBJ whole genome shotgun (WGS) entry which is preliminary data.</text>
</comment>
<name>A0ABM8VV96_GIGMA</name>
<dbReference type="PROSITE" id="PS50157">
    <property type="entry name" value="ZINC_FINGER_C2H2_2"/>
    <property type="match status" value="1"/>
</dbReference>
<dbReference type="Gene3D" id="3.50.40.10">
    <property type="entry name" value="Phenylalanyl-trna Synthetase, Chain B, domain 3"/>
    <property type="match status" value="1"/>
</dbReference>
<evidence type="ECO:0000313" key="4">
    <source>
        <dbReference type="EMBL" id="CAG8455455.1"/>
    </source>
</evidence>
<dbReference type="InterPro" id="IPR020825">
    <property type="entry name" value="Phe-tRNA_synthase-like_B3/B4"/>
</dbReference>
<dbReference type="InterPro" id="IPR045060">
    <property type="entry name" value="Phe-tRNA-ligase_IIc_bsu"/>
</dbReference>
<dbReference type="SMART" id="SM00873">
    <property type="entry name" value="B3_4"/>
    <property type="match status" value="1"/>
</dbReference>
<sequence length="701" mass="78969">MLRVQVPYPVPNNSMPLIPWEYLEKHLILPSAKPDEIAEKLTACGLETNLSPKKEDIYLEFTTLTNRIVREIGVLLNCPIKLPTLKTKKDQEKGLVKLNIATNNCSEFHCGLIKNVVIRESSPALKKILSANNIRSINNVVDLANLVMLETGQPFHLLDYDTLSQKTVIEVRQAQKKERMTTISGQKLILNTEDIVVDSDQQIISLAGIVGTKKNAITAHTRNILIECGNFSSSSVKTSVARLDVNTKSSQYFSKEVNLTGQAFSSFHYLISLIQKSNNQTEKKVEITSVYLPAKKKKSPLIPFSENFIKSKIEIISYSLVSEKEKNSPGGDFYRLLFPKSENHCYYRQSLIPSHSKTIAYNLAHGNQDLRLFEIASIYVPTQSETFSEELLTLSATGRIFNQPVHQLIQEVDLFWLKGVLENIFALLLVGEEISFSPVDPKSGPEEKLIEIFLGQKPIANSPPAVPYHPVSNFPASEKDLSLIFAKDVDYNKVIREIKRVGGENLYQVNIFDVYQSPELAQAEKKSVSFRLTFQSATGTLEKSEIEKTITQIVTHLAINGQGALPRDVIAIPALAGGAGMVERHFMCKDCNKNLYHSSEKKNHENHNLLIHPTQKPIQLAEKLIFSRINEYANKWIELIKDNKQRAMNKTITAKAKVLNELAEGMMLIKMNPPFNLYNIDETTETYIKENYSSRPSLPKV</sequence>
<evidence type="ECO:0000259" key="2">
    <source>
        <dbReference type="PROSITE" id="PS50157"/>
    </source>
</evidence>
<keyword evidence="1" id="KW-0479">Metal-binding</keyword>
<keyword evidence="1" id="KW-0863">Zinc-finger</keyword>